<evidence type="ECO:0000313" key="2">
    <source>
        <dbReference type="EMBL" id="APR51070.1"/>
    </source>
</evidence>
<evidence type="ECO:0000313" key="5">
    <source>
        <dbReference type="Proteomes" id="UP000286681"/>
    </source>
</evidence>
<dbReference type="EMBL" id="CP018820">
    <property type="protein sequence ID" value="APR51070.1"/>
    <property type="molecule type" value="Genomic_DNA"/>
</dbReference>
<proteinExistence type="predicted"/>
<evidence type="ECO:0000313" key="4">
    <source>
        <dbReference type="Proteomes" id="UP000185161"/>
    </source>
</evidence>
<name>A0A1L6J682_9SPHN</name>
<sequence>MPLERRLIDEIEIQRLAAAYSHAVMRLDGAAAAATYAEDGVLTAFSKPGIVGRAAIAEALILTLEPLAFLNQNCGAGIISVDGDSATASWTVTELLQRKGEDRLSCCFGSYQDRLVRTADGWRFAHRTFVPFFRGRIEADGRSYPNPAFTGPAGPQSALS</sequence>
<dbReference type="Gene3D" id="3.10.450.50">
    <property type="match status" value="1"/>
</dbReference>
<dbReference type="InterPro" id="IPR032710">
    <property type="entry name" value="NTF2-like_dom_sf"/>
</dbReference>
<reference evidence="2" key="1">
    <citation type="submission" date="2016-12" db="EMBL/GenBank/DDBJ databases">
        <title>Whole genome sequencing of Sphingomonas koreensis.</title>
        <authorList>
            <person name="Conlan S."/>
            <person name="Thomas P.J."/>
            <person name="Mullikin J."/>
            <person name="Palmore T.N."/>
            <person name="Frank K.M."/>
            <person name="Segre J.A."/>
        </authorList>
    </citation>
    <scope>NUCLEOTIDE SEQUENCE</scope>
    <source>
        <strain evidence="2">ABOJV</strain>
    </source>
</reference>
<accession>A0A1L6J682</accession>
<reference evidence="3 5" key="3">
    <citation type="submission" date="2018-07" db="EMBL/GenBank/DDBJ databases">
        <title>Genomic and Epidemiologic Investigation of an Indolent Hospital Outbreak.</title>
        <authorList>
            <person name="Johnson R.C."/>
            <person name="Deming C."/>
            <person name="Conlan S."/>
            <person name="Zellmer C.J."/>
            <person name="Michelin A.V."/>
            <person name="Lee-Lin S."/>
            <person name="Thomas P.J."/>
            <person name="Park M."/>
            <person name="Weingarten R.A."/>
            <person name="Less J."/>
            <person name="Dekker J.P."/>
            <person name="Frank K.M."/>
            <person name="Musser K.A."/>
            <person name="Mcquiston J.R."/>
            <person name="Henderson D.K."/>
            <person name="Lau A.F."/>
            <person name="Palmore T.N."/>
            <person name="Segre J.A."/>
        </authorList>
    </citation>
    <scope>NUCLEOTIDE SEQUENCE [LARGE SCALE GENOMIC DNA]</scope>
    <source>
        <strain evidence="3 5">SK-NIH.Env10_0317</strain>
    </source>
</reference>
<keyword evidence="4" id="KW-1185">Reference proteome</keyword>
<dbReference type="Proteomes" id="UP000185161">
    <property type="component" value="Chromosome"/>
</dbReference>
<dbReference type="GeneID" id="44130985"/>
<dbReference type="SUPFAM" id="SSF54427">
    <property type="entry name" value="NTF2-like"/>
    <property type="match status" value="1"/>
</dbReference>
<dbReference type="KEGG" id="skr:BRX40_00250"/>
<protein>
    <submittedName>
        <fullName evidence="3">Nuclear transport factor 2 family protein</fullName>
    </submittedName>
</protein>
<dbReference type="Proteomes" id="UP000286681">
    <property type="component" value="Unassembled WGS sequence"/>
</dbReference>
<dbReference type="RefSeq" id="WP_075150267.1">
    <property type="nucleotide sequence ID" value="NZ_CP018820.1"/>
</dbReference>
<dbReference type="EMBL" id="QQWO01000029">
    <property type="protein sequence ID" value="RSU98277.1"/>
    <property type="molecule type" value="Genomic_DNA"/>
</dbReference>
<organism evidence="2 4">
    <name type="scientific">Sphingomonas koreensis</name>
    <dbReference type="NCBI Taxonomy" id="93064"/>
    <lineage>
        <taxon>Bacteria</taxon>
        <taxon>Pseudomonadati</taxon>
        <taxon>Pseudomonadota</taxon>
        <taxon>Alphaproteobacteria</taxon>
        <taxon>Sphingomonadales</taxon>
        <taxon>Sphingomonadaceae</taxon>
        <taxon>Sphingomonas</taxon>
    </lineage>
</organism>
<evidence type="ECO:0000313" key="3">
    <source>
        <dbReference type="EMBL" id="RSU98277.1"/>
    </source>
</evidence>
<dbReference type="STRING" id="93064.BRX40_00250"/>
<evidence type="ECO:0000259" key="1">
    <source>
        <dbReference type="Pfam" id="PF13577"/>
    </source>
</evidence>
<feature type="domain" description="SnoaL-like" evidence="1">
    <location>
        <begin position="5"/>
        <end position="128"/>
    </location>
</feature>
<gene>
    <name evidence="2" type="ORF">BRX40_00250</name>
    <name evidence="3" type="ORF">CA257_21870</name>
</gene>
<dbReference type="OrthoDB" id="2860904at2"/>
<dbReference type="AlphaFoldDB" id="A0A1L6J682"/>
<dbReference type="InterPro" id="IPR037401">
    <property type="entry name" value="SnoaL-like"/>
</dbReference>
<dbReference type="Pfam" id="PF13577">
    <property type="entry name" value="SnoaL_4"/>
    <property type="match status" value="1"/>
</dbReference>
<reference evidence="4" key="2">
    <citation type="submission" date="2016-12" db="EMBL/GenBank/DDBJ databases">
        <title>Whole genome sequencing of Sphingomonas sp. ABOJV.</title>
        <authorList>
            <person name="Conlan S."/>
            <person name="Thomas P.J."/>
            <person name="Mullikin J."/>
            <person name="Palmore T.N."/>
            <person name="Frank K.M."/>
            <person name="Segre J.A."/>
        </authorList>
    </citation>
    <scope>NUCLEOTIDE SEQUENCE [LARGE SCALE GENOMIC DNA]</scope>
    <source>
        <strain evidence="4">ABOJV</strain>
    </source>
</reference>